<organism evidence="1">
    <name type="scientific">Fervidobacterium nodosum</name>
    <dbReference type="NCBI Taxonomy" id="2424"/>
    <lineage>
        <taxon>Bacteria</taxon>
        <taxon>Thermotogati</taxon>
        <taxon>Thermotogota</taxon>
        <taxon>Thermotogae</taxon>
        <taxon>Thermotogales</taxon>
        <taxon>Fervidobacteriaceae</taxon>
        <taxon>Fervidobacterium</taxon>
    </lineage>
</organism>
<dbReference type="SUPFAM" id="SSF75138">
    <property type="entry name" value="HprK N-terminal domain-like"/>
    <property type="match status" value="1"/>
</dbReference>
<proteinExistence type="predicted"/>
<dbReference type="Gene3D" id="3.40.1390.20">
    <property type="entry name" value="HprK N-terminal domain-like"/>
    <property type="match status" value="1"/>
</dbReference>
<reference evidence="1" key="1">
    <citation type="journal article" date="2020" name="mSystems">
        <title>Genome- and Community-Level Interaction Insights into Carbon Utilization and Element Cycling Functions of Hydrothermarchaeota in Hydrothermal Sediment.</title>
        <authorList>
            <person name="Zhou Z."/>
            <person name="Liu Y."/>
            <person name="Xu W."/>
            <person name="Pan J."/>
            <person name="Luo Z.H."/>
            <person name="Li M."/>
        </authorList>
    </citation>
    <scope>NUCLEOTIDE SEQUENCE [LARGE SCALE GENOMIC DNA]</scope>
    <source>
        <strain evidence="1">SpSt-1088</strain>
    </source>
</reference>
<name>A0A7C5U7M4_9BACT</name>
<evidence type="ECO:0000313" key="1">
    <source>
        <dbReference type="EMBL" id="HHR33355.1"/>
    </source>
</evidence>
<sequence>MTVSQIANALGLKPVHFCCDYEIEHGYVGDLLSIVMRSAQQNSIWLTVQSHVNIIAVAALTGVKAIVLCEGLEFPEETVEKAKEEKINLFISQENSYLTAGRIYELGIR</sequence>
<accession>A0A7C5U7M4</accession>
<dbReference type="AlphaFoldDB" id="A0A7C5U7M4"/>
<comment type="caution">
    <text evidence="1">The sequence shown here is derived from an EMBL/GenBank/DDBJ whole genome shotgun (WGS) entry which is preliminary data.</text>
</comment>
<protein>
    <submittedName>
        <fullName evidence="1">Iron-sulfur binding hydrogenase</fullName>
    </submittedName>
</protein>
<gene>
    <name evidence="1" type="ORF">ENM46_00220</name>
</gene>
<dbReference type="EMBL" id="DRXW01000015">
    <property type="protein sequence ID" value="HHR33355.1"/>
    <property type="molecule type" value="Genomic_DNA"/>
</dbReference>
<dbReference type="InterPro" id="IPR028979">
    <property type="entry name" value="Ser_kin/Pase_Hpr-like_N_sf"/>
</dbReference>